<evidence type="ECO:0000313" key="4">
    <source>
        <dbReference type="EMBL" id="TCJ13545.1"/>
    </source>
</evidence>
<keyword evidence="1" id="KW-0444">Lipid biosynthesis</keyword>
<reference evidence="4 5" key="1">
    <citation type="submission" date="2019-03" db="EMBL/GenBank/DDBJ databases">
        <authorList>
            <person name="Kim M.K.M."/>
        </authorList>
    </citation>
    <scope>NUCLEOTIDE SEQUENCE [LARGE SCALE GENOMIC DNA]</scope>
    <source>
        <strain evidence="4 5">17J68-12</strain>
    </source>
</reference>
<dbReference type="PANTHER" id="PTHR38764">
    <property type="entry name" value="ACYL CARRIER PROTEIN PHOSPHODIESTERASE"/>
    <property type="match status" value="1"/>
</dbReference>
<dbReference type="InterPro" id="IPR007431">
    <property type="entry name" value="ACP_PD"/>
</dbReference>
<accession>A0A4R1B9G1</accession>
<name>A0A4R1B9G1_9BACT</name>
<protein>
    <submittedName>
        <fullName evidence="4">DUF479 domain-containing protein</fullName>
    </submittedName>
</protein>
<keyword evidence="2" id="KW-0378">Hydrolase</keyword>
<dbReference type="Proteomes" id="UP000295334">
    <property type="component" value="Unassembled WGS sequence"/>
</dbReference>
<dbReference type="RefSeq" id="WP_131449746.1">
    <property type="nucleotide sequence ID" value="NZ_SJZI01000044.1"/>
</dbReference>
<dbReference type="GO" id="GO:0006633">
    <property type="term" value="P:fatty acid biosynthetic process"/>
    <property type="evidence" value="ECO:0007669"/>
    <property type="project" value="InterPro"/>
</dbReference>
<proteinExistence type="predicted"/>
<evidence type="ECO:0000256" key="3">
    <source>
        <dbReference type="ARBA" id="ARBA00023098"/>
    </source>
</evidence>
<dbReference type="AlphaFoldDB" id="A0A4R1B9G1"/>
<dbReference type="GO" id="GO:0008770">
    <property type="term" value="F:[acyl-carrier-protein] phosphodiesterase activity"/>
    <property type="evidence" value="ECO:0007669"/>
    <property type="project" value="InterPro"/>
</dbReference>
<dbReference type="EMBL" id="SJZI01000044">
    <property type="protein sequence ID" value="TCJ13545.1"/>
    <property type="molecule type" value="Genomic_DNA"/>
</dbReference>
<gene>
    <name evidence="4" type="ORF">EPD60_12160</name>
</gene>
<comment type="caution">
    <text evidence="4">The sequence shown here is derived from an EMBL/GenBank/DDBJ whole genome shotgun (WGS) entry which is preliminary data.</text>
</comment>
<dbReference type="Pfam" id="PF04336">
    <property type="entry name" value="ACP_PD"/>
    <property type="match status" value="1"/>
</dbReference>
<sequence>MNYLAHAWLSFGNTEVLVGNMIADFVKGKARYAFPAGIRAGIELHRRIDEFTDTHAATAMAKEYFRPHYRLYAAPIVDVVYDHFLAADTGIHTDAALLAFSEDVYRRLHSQAEWLPPRFAAMLPHMEQNNWLYHYKERDGLTRSLGGLFRRAVYMPPVHFAEAIVDAHYAELRHCYTLIVGPVKDFAKAELQRILT</sequence>
<dbReference type="PANTHER" id="PTHR38764:SF1">
    <property type="entry name" value="ACYL CARRIER PROTEIN PHOSPHODIESTERASE"/>
    <property type="match status" value="1"/>
</dbReference>
<organism evidence="4 5">
    <name type="scientific">Flaviaesturariibacter flavus</name>
    <dbReference type="NCBI Taxonomy" id="2502780"/>
    <lineage>
        <taxon>Bacteria</taxon>
        <taxon>Pseudomonadati</taxon>
        <taxon>Bacteroidota</taxon>
        <taxon>Chitinophagia</taxon>
        <taxon>Chitinophagales</taxon>
        <taxon>Chitinophagaceae</taxon>
        <taxon>Flaviaestuariibacter</taxon>
    </lineage>
</organism>
<keyword evidence="3" id="KW-0443">Lipid metabolism</keyword>
<keyword evidence="5" id="KW-1185">Reference proteome</keyword>
<evidence type="ECO:0000256" key="2">
    <source>
        <dbReference type="ARBA" id="ARBA00022801"/>
    </source>
</evidence>
<evidence type="ECO:0000313" key="5">
    <source>
        <dbReference type="Proteomes" id="UP000295334"/>
    </source>
</evidence>
<dbReference type="OrthoDB" id="8442777at2"/>
<evidence type="ECO:0000256" key="1">
    <source>
        <dbReference type="ARBA" id="ARBA00022516"/>
    </source>
</evidence>